<evidence type="ECO:0000256" key="2">
    <source>
        <dbReference type="ARBA" id="ARBA00022679"/>
    </source>
</evidence>
<feature type="non-terminal residue" evidence="5">
    <location>
        <position position="117"/>
    </location>
</feature>
<dbReference type="EMBL" id="JAATIS010004753">
    <property type="protein sequence ID" value="KAG2461147.1"/>
    <property type="molecule type" value="Genomic_DNA"/>
</dbReference>
<sequence>MAAVVRCGLRPPLVVILGATGTGKSKLAIEIGQRFKGEIISADSMQVYKGLDIITNKVTMEEQALCSHHMISFVEPLVKSYTIIDFRNQALSLISFMEYLSVDLSLFRKFNVAVHNL</sequence>
<comment type="similarity">
    <text evidence="1">Belongs to the IPP transferase family.</text>
</comment>
<dbReference type="PANTHER" id="PTHR11088:SF89">
    <property type="entry name" value="TRNA DIMETHYLALLYLTRANSFERASE"/>
    <property type="match status" value="1"/>
</dbReference>
<dbReference type="AlphaFoldDB" id="A0A8X7X6Y5"/>
<feature type="non-terminal residue" evidence="5">
    <location>
        <position position="1"/>
    </location>
</feature>
<dbReference type="GO" id="GO:0005524">
    <property type="term" value="F:ATP binding"/>
    <property type="evidence" value="ECO:0007669"/>
    <property type="project" value="UniProtKB-KW"/>
</dbReference>
<reference evidence="5 6" key="1">
    <citation type="journal article" date="2021" name="Cell">
        <title>Tracing the genetic footprints of vertebrate landing in non-teleost ray-finned fishes.</title>
        <authorList>
            <person name="Bi X."/>
            <person name="Wang K."/>
            <person name="Yang L."/>
            <person name="Pan H."/>
            <person name="Jiang H."/>
            <person name="Wei Q."/>
            <person name="Fang M."/>
            <person name="Yu H."/>
            <person name="Zhu C."/>
            <person name="Cai Y."/>
            <person name="He Y."/>
            <person name="Gan X."/>
            <person name="Zeng H."/>
            <person name="Yu D."/>
            <person name="Zhu Y."/>
            <person name="Jiang H."/>
            <person name="Qiu Q."/>
            <person name="Yang H."/>
            <person name="Zhang Y.E."/>
            <person name="Wang W."/>
            <person name="Zhu M."/>
            <person name="He S."/>
            <person name="Zhang G."/>
        </authorList>
    </citation>
    <scope>NUCLEOTIDE SEQUENCE [LARGE SCALE GENOMIC DNA]</scope>
    <source>
        <strain evidence="5">Bchr_013</strain>
    </source>
</reference>
<keyword evidence="2" id="KW-0808">Transferase</keyword>
<keyword evidence="6" id="KW-1185">Reference proteome</keyword>
<evidence type="ECO:0000313" key="6">
    <source>
        <dbReference type="Proteomes" id="UP000886611"/>
    </source>
</evidence>
<accession>A0A8X7X6Y5</accession>
<evidence type="ECO:0000256" key="3">
    <source>
        <dbReference type="ARBA" id="ARBA00022741"/>
    </source>
</evidence>
<dbReference type="Pfam" id="PF01715">
    <property type="entry name" value="IPPT"/>
    <property type="match status" value="1"/>
</dbReference>
<dbReference type="PANTHER" id="PTHR11088">
    <property type="entry name" value="TRNA DIMETHYLALLYLTRANSFERASE"/>
    <property type="match status" value="1"/>
</dbReference>
<comment type="caution">
    <text evidence="5">The sequence shown here is derived from an EMBL/GenBank/DDBJ whole genome shotgun (WGS) entry which is preliminary data.</text>
</comment>
<dbReference type="GO" id="GO:0006400">
    <property type="term" value="P:tRNA modification"/>
    <property type="evidence" value="ECO:0007669"/>
    <property type="project" value="TreeGrafter"/>
</dbReference>
<dbReference type="GO" id="GO:0005739">
    <property type="term" value="C:mitochondrion"/>
    <property type="evidence" value="ECO:0007669"/>
    <property type="project" value="TreeGrafter"/>
</dbReference>
<keyword evidence="3" id="KW-0547">Nucleotide-binding</keyword>
<dbReference type="Proteomes" id="UP000886611">
    <property type="component" value="Unassembled WGS sequence"/>
</dbReference>
<dbReference type="InterPro" id="IPR039657">
    <property type="entry name" value="Dimethylallyltransferase"/>
</dbReference>
<dbReference type="SUPFAM" id="SSF52540">
    <property type="entry name" value="P-loop containing nucleoside triphosphate hydrolases"/>
    <property type="match status" value="1"/>
</dbReference>
<dbReference type="GO" id="GO:0052381">
    <property type="term" value="F:tRNA dimethylallyltransferase activity"/>
    <property type="evidence" value="ECO:0007669"/>
    <property type="project" value="TreeGrafter"/>
</dbReference>
<gene>
    <name evidence="5" type="primary">Trit1_1</name>
    <name evidence="5" type="ORF">GTO96_0011344</name>
</gene>
<evidence type="ECO:0000256" key="4">
    <source>
        <dbReference type="ARBA" id="ARBA00022840"/>
    </source>
</evidence>
<dbReference type="Gene3D" id="3.40.50.300">
    <property type="entry name" value="P-loop containing nucleotide triphosphate hydrolases"/>
    <property type="match status" value="1"/>
</dbReference>
<keyword evidence="4" id="KW-0067">ATP-binding</keyword>
<evidence type="ECO:0000313" key="5">
    <source>
        <dbReference type="EMBL" id="KAG2461147.1"/>
    </source>
</evidence>
<name>A0A8X7X6Y5_POLSE</name>
<dbReference type="InterPro" id="IPR027417">
    <property type="entry name" value="P-loop_NTPase"/>
</dbReference>
<evidence type="ECO:0000256" key="1">
    <source>
        <dbReference type="ARBA" id="ARBA00005842"/>
    </source>
</evidence>
<organism evidence="5 6">
    <name type="scientific">Polypterus senegalus</name>
    <name type="common">Senegal bichir</name>
    <dbReference type="NCBI Taxonomy" id="55291"/>
    <lineage>
        <taxon>Eukaryota</taxon>
        <taxon>Metazoa</taxon>
        <taxon>Chordata</taxon>
        <taxon>Craniata</taxon>
        <taxon>Vertebrata</taxon>
        <taxon>Euteleostomi</taxon>
        <taxon>Actinopterygii</taxon>
        <taxon>Polypteriformes</taxon>
        <taxon>Polypteridae</taxon>
        <taxon>Polypterus</taxon>
    </lineage>
</organism>
<protein>
    <submittedName>
        <fullName evidence="5">MOD5 dimethylallyltransferase</fullName>
    </submittedName>
</protein>
<proteinExistence type="inferred from homology"/>